<reference evidence="9" key="1">
    <citation type="submission" date="2017-02" db="EMBL/GenBank/DDBJ databases">
        <authorList>
            <person name="Tafer H."/>
            <person name="Lopandic K."/>
        </authorList>
    </citation>
    <scope>NUCLEOTIDE SEQUENCE [LARGE SCALE GENOMIC DNA]</scope>
    <source>
        <strain evidence="9">CBS 366.77</strain>
    </source>
</reference>
<keyword evidence="3 7" id="KW-0560">Oxidoreductase</keyword>
<name>A0A3A2ZPB6_9EURO</name>
<dbReference type="Pfam" id="PF00067">
    <property type="entry name" value="p450"/>
    <property type="match status" value="1"/>
</dbReference>
<evidence type="ECO:0000313" key="9">
    <source>
        <dbReference type="Proteomes" id="UP000266188"/>
    </source>
</evidence>
<feature type="binding site" description="axial binding residue" evidence="6">
    <location>
        <position position="403"/>
    </location>
    <ligand>
        <name>heme</name>
        <dbReference type="ChEBI" id="CHEBI:30413"/>
    </ligand>
    <ligandPart>
        <name>Fe</name>
        <dbReference type="ChEBI" id="CHEBI:18248"/>
    </ligandPart>
</feature>
<keyword evidence="4 6" id="KW-0408">Iron</keyword>
<evidence type="ECO:0000256" key="3">
    <source>
        <dbReference type="ARBA" id="ARBA00023002"/>
    </source>
</evidence>
<dbReference type="PROSITE" id="PS00086">
    <property type="entry name" value="CYTOCHROME_P450"/>
    <property type="match status" value="1"/>
</dbReference>
<organism evidence="8 9">
    <name type="scientific">Aspergillus sclerotialis</name>
    <dbReference type="NCBI Taxonomy" id="2070753"/>
    <lineage>
        <taxon>Eukaryota</taxon>
        <taxon>Fungi</taxon>
        <taxon>Dikarya</taxon>
        <taxon>Ascomycota</taxon>
        <taxon>Pezizomycotina</taxon>
        <taxon>Eurotiomycetes</taxon>
        <taxon>Eurotiomycetidae</taxon>
        <taxon>Eurotiales</taxon>
        <taxon>Aspergillaceae</taxon>
        <taxon>Aspergillus</taxon>
        <taxon>Aspergillus subgen. Polypaecilum</taxon>
    </lineage>
</organism>
<dbReference type="GO" id="GO:0004497">
    <property type="term" value="F:monooxygenase activity"/>
    <property type="evidence" value="ECO:0007669"/>
    <property type="project" value="UniProtKB-KW"/>
</dbReference>
<evidence type="ECO:0000256" key="4">
    <source>
        <dbReference type="ARBA" id="ARBA00023004"/>
    </source>
</evidence>
<keyword evidence="5 7" id="KW-0503">Monooxygenase</keyword>
<dbReference type="SUPFAM" id="SSF48264">
    <property type="entry name" value="Cytochrome P450"/>
    <property type="match status" value="1"/>
</dbReference>
<dbReference type="OrthoDB" id="2789670at2759"/>
<sequence>METGAQIPTCPYVWPTGQSVSGKFLEGEKNSANWRREHGGIFRIWAGTRPEIVLTKPRQMKLVFRDSDKHPKAENNDAGYLMGRLLGKCVGLLGGEEWRHLRNVSEKAFTRTSAIGHVSMIYDRAKKYVKNWEETGTLGAGTINPVEDIKMLPFFAVADITFGPLSPDMEKSLWELAPGHEKLFKEVFKAGCHRFSLSRFFPTDINRTLHEFETKWKKFNLSAYQRAVNNGLVNTPVYQLFEELATGSISPENVYQTLDEALYANLDVTTGALSWNLVFLAFDPKIQAQARAEIRAVDKSNPESLHKYLLDTRSFLSACINEAARLKPLAPFSVPQAAPTERVLDGYRIPAGTHYLIDAYALNIKNDFWGEDAEKYRPGRFQEVSSTEVRYNFWRFGFGPRQCMGRYVADVVIRGLLVELLDRWELQLPKGMSLDKWERDMETWVNHPTMDLITVPLSGEKKVL</sequence>
<evidence type="ECO:0000313" key="8">
    <source>
        <dbReference type="EMBL" id="RJE25039.1"/>
    </source>
</evidence>
<dbReference type="CDD" id="cd20615">
    <property type="entry name" value="CYP_GliC-like"/>
    <property type="match status" value="1"/>
</dbReference>
<dbReference type="InterPro" id="IPR017972">
    <property type="entry name" value="Cyt_P450_CS"/>
</dbReference>
<dbReference type="AlphaFoldDB" id="A0A3A2ZPB6"/>
<dbReference type="EMBL" id="MVGC01000060">
    <property type="protein sequence ID" value="RJE25039.1"/>
    <property type="molecule type" value="Genomic_DNA"/>
</dbReference>
<dbReference type="Proteomes" id="UP000266188">
    <property type="component" value="Unassembled WGS sequence"/>
</dbReference>
<dbReference type="PRINTS" id="PR00463">
    <property type="entry name" value="EP450I"/>
</dbReference>
<keyword evidence="9" id="KW-1185">Reference proteome</keyword>
<dbReference type="PRINTS" id="PR00385">
    <property type="entry name" value="P450"/>
</dbReference>
<dbReference type="GO" id="GO:0020037">
    <property type="term" value="F:heme binding"/>
    <property type="evidence" value="ECO:0007669"/>
    <property type="project" value="InterPro"/>
</dbReference>
<dbReference type="InterPro" id="IPR001128">
    <property type="entry name" value="Cyt_P450"/>
</dbReference>
<keyword evidence="2 6" id="KW-0479">Metal-binding</keyword>
<evidence type="ECO:0000256" key="7">
    <source>
        <dbReference type="RuleBase" id="RU000461"/>
    </source>
</evidence>
<comment type="caution">
    <text evidence="8">The sequence shown here is derived from an EMBL/GenBank/DDBJ whole genome shotgun (WGS) entry which is preliminary data.</text>
</comment>
<gene>
    <name evidence="8" type="ORF">PHISCL_02632</name>
</gene>
<evidence type="ECO:0000256" key="5">
    <source>
        <dbReference type="ARBA" id="ARBA00023033"/>
    </source>
</evidence>
<dbReference type="GO" id="GO:0016705">
    <property type="term" value="F:oxidoreductase activity, acting on paired donors, with incorporation or reduction of molecular oxygen"/>
    <property type="evidence" value="ECO:0007669"/>
    <property type="project" value="InterPro"/>
</dbReference>
<dbReference type="InterPro" id="IPR036396">
    <property type="entry name" value="Cyt_P450_sf"/>
</dbReference>
<comment type="similarity">
    <text evidence="7">Belongs to the cytochrome P450 family.</text>
</comment>
<protein>
    <submittedName>
        <fullName evidence="8">Cytochrome P450</fullName>
    </submittedName>
</protein>
<dbReference type="GO" id="GO:0005506">
    <property type="term" value="F:iron ion binding"/>
    <property type="evidence" value="ECO:0007669"/>
    <property type="project" value="InterPro"/>
</dbReference>
<evidence type="ECO:0000256" key="1">
    <source>
        <dbReference type="ARBA" id="ARBA00001971"/>
    </source>
</evidence>
<dbReference type="PANTHER" id="PTHR24303">
    <property type="entry name" value="HEME-BINDING MONOOXYGENASE FAMILY"/>
    <property type="match status" value="1"/>
</dbReference>
<accession>A0A3A2ZPB6</accession>
<evidence type="ECO:0000256" key="2">
    <source>
        <dbReference type="ARBA" id="ARBA00022723"/>
    </source>
</evidence>
<dbReference type="InterPro" id="IPR002401">
    <property type="entry name" value="Cyt_P450_E_grp-I"/>
</dbReference>
<keyword evidence="6 7" id="KW-0349">Heme</keyword>
<comment type="cofactor">
    <cofactor evidence="1 6">
        <name>heme</name>
        <dbReference type="ChEBI" id="CHEBI:30413"/>
    </cofactor>
</comment>
<dbReference type="Gene3D" id="1.10.630.10">
    <property type="entry name" value="Cytochrome P450"/>
    <property type="match status" value="1"/>
</dbReference>
<dbReference type="STRING" id="2070753.A0A3A2ZPB6"/>
<proteinExistence type="inferred from homology"/>
<evidence type="ECO:0000256" key="6">
    <source>
        <dbReference type="PIRSR" id="PIRSR602401-1"/>
    </source>
</evidence>
<dbReference type="PANTHER" id="PTHR24303:SF31">
    <property type="entry name" value="CYTOCHROME P450 307A1-RELATED"/>
    <property type="match status" value="1"/>
</dbReference>